<dbReference type="GO" id="GO:0030134">
    <property type="term" value="C:COPII-coated ER to Golgi transport vesicle"/>
    <property type="evidence" value="ECO:0007669"/>
    <property type="project" value="TreeGrafter"/>
</dbReference>
<evidence type="ECO:0000313" key="9">
    <source>
        <dbReference type="Proteomes" id="UP001150925"/>
    </source>
</evidence>
<dbReference type="InterPro" id="IPR013320">
    <property type="entry name" value="ConA-like_dom_sf"/>
</dbReference>
<evidence type="ECO:0000256" key="2">
    <source>
        <dbReference type="ARBA" id="ARBA00022692"/>
    </source>
</evidence>
<evidence type="ECO:0000256" key="1">
    <source>
        <dbReference type="ARBA" id="ARBA00004479"/>
    </source>
</evidence>
<organism evidence="8 9">
    <name type="scientific">Dispira parvispora</name>
    <dbReference type="NCBI Taxonomy" id="1520584"/>
    <lineage>
        <taxon>Eukaryota</taxon>
        <taxon>Fungi</taxon>
        <taxon>Fungi incertae sedis</taxon>
        <taxon>Zoopagomycota</taxon>
        <taxon>Kickxellomycotina</taxon>
        <taxon>Dimargaritomycetes</taxon>
        <taxon>Dimargaritales</taxon>
        <taxon>Dimargaritaceae</taxon>
        <taxon>Dispira</taxon>
    </lineage>
</organism>
<dbReference type="GO" id="GO:0006888">
    <property type="term" value="P:endoplasmic reticulum to Golgi vesicle-mediated transport"/>
    <property type="evidence" value="ECO:0007669"/>
    <property type="project" value="TreeGrafter"/>
</dbReference>
<dbReference type="PANTHER" id="PTHR12223:SF28">
    <property type="entry name" value="LECTIN, MANNOSE BINDING 1 LIKE"/>
    <property type="match status" value="1"/>
</dbReference>
<evidence type="ECO:0000259" key="7">
    <source>
        <dbReference type="PROSITE" id="PS51328"/>
    </source>
</evidence>
<dbReference type="GO" id="GO:0005793">
    <property type="term" value="C:endoplasmic reticulum-Golgi intermediate compartment"/>
    <property type="evidence" value="ECO:0007669"/>
    <property type="project" value="TreeGrafter"/>
</dbReference>
<evidence type="ECO:0000256" key="6">
    <source>
        <dbReference type="SAM" id="Phobius"/>
    </source>
</evidence>
<keyword evidence="5 6" id="KW-0472">Membrane</keyword>
<comment type="caution">
    <text evidence="8">The sequence shown here is derived from an EMBL/GenBank/DDBJ whole genome shotgun (WGS) entry which is preliminary data.</text>
</comment>
<dbReference type="GO" id="GO:0005789">
    <property type="term" value="C:endoplasmic reticulum membrane"/>
    <property type="evidence" value="ECO:0007669"/>
    <property type="project" value="TreeGrafter"/>
</dbReference>
<dbReference type="Gene3D" id="2.60.120.200">
    <property type="match status" value="1"/>
</dbReference>
<dbReference type="InterPro" id="IPR051136">
    <property type="entry name" value="Intracellular_Lectin-GPT"/>
</dbReference>
<dbReference type="EMBL" id="JANBPY010003236">
    <property type="protein sequence ID" value="KAJ1952323.1"/>
    <property type="molecule type" value="Genomic_DNA"/>
</dbReference>
<accession>A0A9W8AIU2</accession>
<feature type="domain" description="L-type lectin-like" evidence="7">
    <location>
        <begin position="1"/>
        <end position="54"/>
    </location>
</feature>
<keyword evidence="4 6" id="KW-1133">Transmembrane helix</keyword>
<evidence type="ECO:0000313" key="8">
    <source>
        <dbReference type="EMBL" id="KAJ1952323.1"/>
    </source>
</evidence>
<dbReference type="Proteomes" id="UP001150925">
    <property type="component" value="Unassembled WGS sequence"/>
</dbReference>
<protein>
    <recommendedName>
        <fullName evidence="7">L-type lectin-like domain-containing protein</fullName>
    </recommendedName>
</protein>
<name>A0A9W8AIU2_9FUNG</name>
<evidence type="ECO:0000256" key="4">
    <source>
        <dbReference type="ARBA" id="ARBA00022989"/>
    </source>
</evidence>
<dbReference type="GO" id="GO:0005537">
    <property type="term" value="F:D-mannose binding"/>
    <property type="evidence" value="ECO:0007669"/>
    <property type="project" value="TreeGrafter"/>
</dbReference>
<proteinExistence type="predicted"/>
<evidence type="ECO:0000256" key="5">
    <source>
        <dbReference type="ARBA" id="ARBA00023136"/>
    </source>
</evidence>
<evidence type="ECO:0000256" key="3">
    <source>
        <dbReference type="ARBA" id="ARBA00022729"/>
    </source>
</evidence>
<dbReference type="PROSITE" id="PS51328">
    <property type="entry name" value="L_LECTIN_LIKE"/>
    <property type="match status" value="1"/>
</dbReference>
<dbReference type="Pfam" id="PF03388">
    <property type="entry name" value="Lectin_leg-like"/>
    <property type="match status" value="1"/>
</dbReference>
<reference evidence="8" key="1">
    <citation type="submission" date="2022-07" db="EMBL/GenBank/DDBJ databases">
        <title>Phylogenomic reconstructions and comparative analyses of Kickxellomycotina fungi.</title>
        <authorList>
            <person name="Reynolds N.K."/>
            <person name="Stajich J.E."/>
            <person name="Barry K."/>
            <person name="Grigoriev I.V."/>
            <person name="Crous P."/>
            <person name="Smith M.E."/>
        </authorList>
    </citation>
    <scope>NUCLEOTIDE SEQUENCE</scope>
    <source>
        <strain evidence="8">RSA 1196</strain>
    </source>
</reference>
<comment type="subcellular location">
    <subcellularLocation>
        <location evidence="1">Membrane</location>
        <topology evidence="1">Single-pass type I membrane protein</topology>
    </subcellularLocation>
</comment>
<keyword evidence="3" id="KW-0732">Signal</keyword>
<dbReference type="AlphaFoldDB" id="A0A9W8AIU2"/>
<feature type="transmembrane region" description="Helical" evidence="6">
    <location>
        <begin position="231"/>
        <end position="251"/>
    </location>
</feature>
<gene>
    <name evidence="8" type="ORF">IWQ62_006248</name>
</gene>
<dbReference type="PANTHER" id="PTHR12223">
    <property type="entry name" value="VESICULAR MANNOSE-BINDING LECTIN"/>
    <property type="match status" value="1"/>
</dbReference>
<dbReference type="SUPFAM" id="SSF49899">
    <property type="entry name" value="Concanavalin A-like lectins/glucanases"/>
    <property type="match status" value="1"/>
</dbReference>
<keyword evidence="9" id="KW-1185">Reference proteome</keyword>
<sequence length="262" mass="30605">MQLELDTTHNGEKMIKCFEAPNVDLPVGYRFGFSAMSGEKPDNHDVNSFDLFELHPKPKITYHSEKMHHMDQKMQDEVEQAHHEMEEIHERERHHKEKDEFGDDLDDILSTQEHILEALEELHAKLDMAGFHGSMPGGDHHDDKSQPPMLIQLHHDVQQLGREVSAIKTVVDRLALEHHVPPSHQSEDLLSKLDHIHHVLKDLEEGHDDLHHWHQALHRSTLEGRHHWSPLVWVSVVLASQALCLVLYNFFRQRGQMEKKYF</sequence>
<dbReference type="OrthoDB" id="10265193at2759"/>
<dbReference type="GO" id="GO:0000139">
    <property type="term" value="C:Golgi membrane"/>
    <property type="evidence" value="ECO:0007669"/>
    <property type="project" value="TreeGrafter"/>
</dbReference>
<dbReference type="InterPro" id="IPR005052">
    <property type="entry name" value="Lectin_leg"/>
</dbReference>
<keyword evidence="2 6" id="KW-0812">Transmembrane</keyword>